<dbReference type="Proteomes" id="UP000283474">
    <property type="component" value="Chromosome"/>
</dbReference>
<keyword evidence="3" id="KW-0804">Transcription</keyword>
<keyword evidence="4" id="KW-0812">Transmembrane</keyword>
<keyword evidence="4" id="KW-0472">Membrane</keyword>
<dbReference type="AlphaFoldDB" id="A0A451FSW1"/>
<organism evidence="6 7">
    <name type="scientific">Pollutimonas thiosulfatoxidans</name>
    <dbReference type="NCBI Taxonomy" id="2028345"/>
    <lineage>
        <taxon>Bacteria</taxon>
        <taxon>Pseudomonadati</taxon>
        <taxon>Pseudomonadota</taxon>
        <taxon>Betaproteobacteria</taxon>
        <taxon>Burkholderiales</taxon>
        <taxon>Alcaligenaceae</taxon>
        <taxon>Pollutimonas</taxon>
    </lineage>
</organism>
<dbReference type="GO" id="GO:0006355">
    <property type="term" value="P:regulation of DNA-templated transcription"/>
    <property type="evidence" value="ECO:0007669"/>
    <property type="project" value="UniProtKB-ARBA"/>
</dbReference>
<dbReference type="Pfam" id="PF01037">
    <property type="entry name" value="AsnC_trans_reg"/>
    <property type="match status" value="1"/>
</dbReference>
<evidence type="ECO:0000256" key="2">
    <source>
        <dbReference type="ARBA" id="ARBA00023125"/>
    </source>
</evidence>
<dbReference type="GO" id="GO:0005829">
    <property type="term" value="C:cytosol"/>
    <property type="evidence" value="ECO:0007669"/>
    <property type="project" value="TreeGrafter"/>
</dbReference>
<dbReference type="OrthoDB" id="8526125at2"/>
<dbReference type="InterPro" id="IPR011991">
    <property type="entry name" value="ArsR-like_HTH"/>
</dbReference>
<dbReference type="GO" id="GO:0043200">
    <property type="term" value="P:response to amino acid"/>
    <property type="evidence" value="ECO:0007669"/>
    <property type="project" value="TreeGrafter"/>
</dbReference>
<dbReference type="SUPFAM" id="SSF46785">
    <property type="entry name" value="Winged helix' DNA-binding domain"/>
    <property type="match status" value="1"/>
</dbReference>
<evidence type="ECO:0000256" key="1">
    <source>
        <dbReference type="ARBA" id="ARBA00023015"/>
    </source>
</evidence>
<dbReference type="Gene3D" id="1.10.10.10">
    <property type="entry name" value="Winged helix-like DNA-binding domain superfamily/Winged helix DNA-binding domain"/>
    <property type="match status" value="1"/>
</dbReference>
<dbReference type="Gene3D" id="3.30.70.920">
    <property type="match status" value="1"/>
</dbReference>
<dbReference type="InterPro" id="IPR019888">
    <property type="entry name" value="Tscrpt_reg_AsnC-like"/>
</dbReference>
<feature type="transmembrane region" description="Helical" evidence="4">
    <location>
        <begin position="49"/>
        <end position="69"/>
    </location>
</feature>
<dbReference type="SMART" id="SM00344">
    <property type="entry name" value="HTH_ASNC"/>
    <property type="match status" value="1"/>
</dbReference>
<dbReference type="CDD" id="cd00090">
    <property type="entry name" value="HTH_ARSR"/>
    <property type="match status" value="1"/>
</dbReference>
<proteinExistence type="predicted"/>
<dbReference type="RefSeq" id="WP_128356804.1">
    <property type="nucleotide sequence ID" value="NZ_CP022987.1"/>
</dbReference>
<dbReference type="PANTHER" id="PTHR30154:SF34">
    <property type="entry name" value="TRANSCRIPTIONAL REGULATOR AZLB"/>
    <property type="match status" value="1"/>
</dbReference>
<dbReference type="FunFam" id="1.10.10.10:FF:000186">
    <property type="entry name" value="AsnC family transcriptional regulator"/>
    <property type="match status" value="1"/>
</dbReference>
<gene>
    <name evidence="6" type="ORF">CKA81_13430</name>
</gene>
<dbReference type="InterPro" id="IPR019887">
    <property type="entry name" value="Tscrpt_reg_AsnC/Lrp_C"/>
</dbReference>
<keyword evidence="4" id="KW-1133">Transmembrane helix</keyword>
<dbReference type="EMBL" id="CP022987">
    <property type="protein sequence ID" value="QAA95629.1"/>
    <property type="molecule type" value="Genomic_DNA"/>
</dbReference>
<sequence>MKLDATDLRILGELQRDGSLSNVELAKRVHLSPSPCLARVKALEAAGIIVRYVALANAAALGLGLNVFISISLKSQDKEALANFEQRIAEHDEVMECYLMTGDSDYLIRVAVANIGALEHFILEQLTPIPGIDKIRSSFALKQVSYKTALPLAHGHKDKAHTRQYRHRA</sequence>
<dbReference type="InterPro" id="IPR036388">
    <property type="entry name" value="WH-like_DNA-bd_sf"/>
</dbReference>
<keyword evidence="1" id="KW-0805">Transcription regulation</keyword>
<protein>
    <submittedName>
        <fullName evidence="6">ArsR family transcriptional regulator</fullName>
    </submittedName>
</protein>
<dbReference type="PANTHER" id="PTHR30154">
    <property type="entry name" value="LEUCINE-RESPONSIVE REGULATORY PROTEIN"/>
    <property type="match status" value="1"/>
</dbReference>
<dbReference type="InterPro" id="IPR011008">
    <property type="entry name" value="Dimeric_a/b-barrel"/>
</dbReference>
<keyword evidence="2" id="KW-0238">DNA-binding</keyword>
<name>A0A451FSW1_9BURK</name>
<dbReference type="KEGG" id="pus:CKA81_13430"/>
<dbReference type="InterPro" id="IPR000485">
    <property type="entry name" value="AsnC-type_HTH_dom"/>
</dbReference>
<evidence type="ECO:0000313" key="6">
    <source>
        <dbReference type="EMBL" id="QAA95629.1"/>
    </source>
</evidence>
<dbReference type="Pfam" id="PF13412">
    <property type="entry name" value="HTH_24"/>
    <property type="match status" value="1"/>
</dbReference>
<evidence type="ECO:0000256" key="3">
    <source>
        <dbReference type="ARBA" id="ARBA00023163"/>
    </source>
</evidence>
<evidence type="ECO:0000259" key="5">
    <source>
        <dbReference type="PROSITE" id="PS50956"/>
    </source>
</evidence>
<feature type="domain" description="HTH asnC-type" evidence="5">
    <location>
        <begin position="3"/>
        <end position="64"/>
    </location>
</feature>
<dbReference type="GO" id="GO:0043565">
    <property type="term" value="F:sequence-specific DNA binding"/>
    <property type="evidence" value="ECO:0007669"/>
    <property type="project" value="InterPro"/>
</dbReference>
<dbReference type="InterPro" id="IPR036390">
    <property type="entry name" value="WH_DNA-bd_sf"/>
</dbReference>
<keyword evidence="7" id="KW-1185">Reference proteome</keyword>
<evidence type="ECO:0000313" key="7">
    <source>
        <dbReference type="Proteomes" id="UP000283474"/>
    </source>
</evidence>
<dbReference type="PRINTS" id="PR00033">
    <property type="entry name" value="HTHASNC"/>
</dbReference>
<reference evidence="6 7" key="1">
    <citation type="submission" date="2017-08" db="EMBL/GenBank/DDBJ databases">
        <authorList>
            <person name="Park S.-J."/>
            <person name="Kim H."/>
        </authorList>
    </citation>
    <scope>NUCLEOTIDE SEQUENCE [LARGE SCALE GENOMIC DNA]</scope>
    <source>
        <strain evidence="7">ye3</strain>
    </source>
</reference>
<evidence type="ECO:0000256" key="4">
    <source>
        <dbReference type="SAM" id="Phobius"/>
    </source>
</evidence>
<dbReference type="PROSITE" id="PS50956">
    <property type="entry name" value="HTH_ASNC_2"/>
    <property type="match status" value="1"/>
</dbReference>
<dbReference type="SUPFAM" id="SSF54909">
    <property type="entry name" value="Dimeric alpha+beta barrel"/>
    <property type="match status" value="1"/>
</dbReference>
<accession>A0A451FSW1</accession>